<comment type="caution">
    <text evidence="2">The sequence shown here is derived from an EMBL/GenBank/DDBJ whole genome shotgun (WGS) entry which is preliminary data.</text>
</comment>
<sequence>MDSLGPRIKELRLEANLNKAALARRVGVSDVTISYWESGAIRQIGHERLVALAQALDCTLSRLLEGGGEHRPTPLPLRHKLPAPWQALAGSHIEVPRDLLPASRRQKWQRECYLLTPAPGDTFDFLSNHDLVAVAPTDRFRQPGLYLVEENSQLCVRRVSKREDEALQFSKQDEDAPYPAPPDTRLVGMLLARWQASTL</sequence>
<evidence type="ECO:0000259" key="1">
    <source>
        <dbReference type="PROSITE" id="PS50943"/>
    </source>
</evidence>
<dbReference type="RefSeq" id="WP_379754148.1">
    <property type="nucleotide sequence ID" value="NZ_JBHRSQ010000006.1"/>
</dbReference>
<keyword evidence="3" id="KW-1185">Reference proteome</keyword>
<dbReference type="SMART" id="SM00530">
    <property type="entry name" value="HTH_XRE"/>
    <property type="match status" value="1"/>
</dbReference>
<dbReference type="EMBL" id="JBHRSQ010000006">
    <property type="protein sequence ID" value="MFC2990908.1"/>
    <property type="molecule type" value="Genomic_DNA"/>
</dbReference>
<accession>A0ABV7B2M8</accession>
<gene>
    <name evidence="2" type="ORF">ACFODV_02555</name>
</gene>
<dbReference type="CDD" id="cd00093">
    <property type="entry name" value="HTH_XRE"/>
    <property type="match status" value="1"/>
</dbReference>
<dbReference type="Proteomes" id="UP001595386">
    <property type="component" value="Unassembled WGS sequence"/>
</dbReference>
<dbReference type="InterPro" id="IPR010982">
    <property type="entry name" value="Lambda_DNA-bd_dom_sf"/>
</dbReference>
<dbReference type="Pfam" id="PF01381">
    <property type="entry name" value="HTH_3"/>
    <property type="match status" value="1"/>
</dbReference>
<proteinExistence type="predicted"/>
<dbReference type="SUPFAM" id="SSF47413">
    <property type="entry name" value="lambda repressor-like DNA-binding domains"/>
    <property type="match status" value="1"/>
</dbReference>
<evidence type="ECO:0000313" key="2">
    <source>
        <dbReference type="EMBL" id="MFC2990908.1"/>
    </source>
</evidence>
<dbReference type="PROSITE" id="PS50943">
    <property type="entry name" value="HTH_CROC1"/>
    <property type="match status" value="1"/>
</dbReference>
<feature type="domain" description="HTH cro/C1-type" evidence="1">
    <location>
        <begin position="8"/>
        <end position="63"/>
    </location>
</feature>
<evidence type="ECO:0000313" key="3">
    <source>
        <dbReference type="Proteomes" id="UP001595386"/>
    </source>
</evidence>
<dbReference type="InterPro" id="IPR001387">
    <property type="entry name" value="Cro/C1-type_HTH"/>
</dbReference>
<reference evidence="3" key="1">
    <citation type="journal article" date="2019" name="Int. J. Syst. Evol. Microbiol.">
        <title>The Global Catalogue of Microorganisms (GCM) 10K type strain sequencing project: providing services to taxonomists for standard genome sequencing and annotation.</title>
        <authorList>
            <consortium name="The Broad Institute Genomics Platform"/>
            <consortium name="The Broad Institute Genome Sequencing Center for Infectious Disease"/>
            <person name="Wu L."/>
            <person name="Ma J."/>
        </authorList>
    </citation>
    <scope>NUCLEOTIDE SEQUENCE [LARGE SCALE GENOMIC DNA]</scope>
    <source>
        <strain evidence="3">KCTC 52660</strain>
    </source>
</reference>
<dbReference type="Gene3D" id="1.10.260.40">
    <property type="entry name" value="lambda repressor-like DNA-binding domains"/>
    <property type="match status" value="1"/>
</dbReference>
<protein>
    <submittedName>
        <fullName evidence="2">Helix-turn-helix domain-containing protein</fullName>
    </submittedName>
</protein>
<organism evidence="2 3">
    <name type="scientific">Halomonas tibetensis</name>
    <dbReference type="NCBI Taxonomy" id="2259590"/>
    <lineage>
        <taxon>Bacteria</taxon>
        <taxon>Pseudomonadati</taxon>
        <taxon>Pseudomonadota</taxon>
        <taxon>Gammaproteobacteria</taxon>
        <taxon>Oceanospirillales</taxon>
        <taxon>Halomonadaceae</taxon>
        <taxon>Halomonas</taxon>
    </lineage>
</organism>
<name>A0ABV7B2M8_9GAMM</name>